<proteinExistence type="predicted"/>
<name>Q754B1_EREGS</name>
<feature type="transmembrane region" description="Helical" evidence="1">
    <location>
        <begin position="58"/>
        <end position="80"/>
    </location>
</feature>
<dbReference type="GeneID" id="4621960"/>
<protein>
    <submittedName>
        <fullName evidence="2">AFR161Cp</fullName>
    </submittedName>
</protein>
<dbReference type="EMBL" id="AE016819">
    <property type="protein sequence ID" value="AAS53532.1"/>
    <property type="molecule type" value="Genomic_DNA"/>
</dbReference>
<evidence type="ECO:0000256" key="1">
    <source>
        <dbReference type="SAM" id="Phobius"/>
    </source>
</evidence>
<evidence type="ECO:0000313" key="3">
    <source>
        <dbReference type="Proteomes" id="UP000000591"/>
    </source>
</evidence>
<dbReference type="RefSeq" id="NP_985708.1">
    <property type="nucleotide sequence ID" value="NM_211062.1"/>
</dbReference>
<dbReference type="AlphaFoldDB" id="Q754B1"/>
<evidence type="ECO:0000313" key="2">
    <source>
        <dbReference type="EMBL" id="AAS53532.1"/>
    </source>
</evidence>
<feature type="transmembrane region" description="Helical" evidence="1">
    <location>
        <begin position="268"/>
        <end position="295"/>
    </location>
</feature>
<dbReference type="OrthoDB" id="4033420at2759"/>
<dbReference type="InParanoid" id="Q754B1"/>
<reference evidence="3" key="2">
    <citation type="journal article" date="2013" name="G3 (Bethesda)">
        <title>Genomes of Ashbya fungi isolated from insects reveal four mating-type loci, numerous translocations, lack of transposons, and distinct gene duplications.</title>
        <authorList>
            <person name="Dietrich F.S."/>
            <person name="Voegeli S."/>
            <person name="Kuo S."/>
            <person name="Philippsen P."/>
        </authorList>
    </citation>
    <scope>GENOME REANNOTATION</scope>
    <source>
        <strain evidence="3">ATCC 10895 / CBS 109.51 / FGSC 9923 / NRRL Y-1056</strain>
    </source>
</reference>
<gene>
    <name evidence="2" type="ORF">AGOS_AFR161C</name>
</gene>
<dbReference type="eggNOG" id="ENOG502QW37">
    <property type="taxonomic scope" value="Eukaryota"/>
</dbReference>
<feature type="transmembrane region" description="Helical" evidence="1">
    <location>
        <begin position="315"/>
        <end position="340"/>
    </location>
</feature>
<sequence length="427" mass="45459">MTRIGYWGAYYMPVLLDSSPYAPAAALVGAAAAIAAAGAGAGLLGAAAGPFEPNAQDYFRTALLGFLPPVLVHCIKTFVLGTDGSATLVELLVDYPLSDALMAALLAALAYPQVHQAASADGGWCLTPRQSYVFGLSWALNELLLAVLGSLNDYVEEPHGLIIHAPDAQSEELSSLRRSISLSRCMNVRRQASRISDNIYQPPPRASHSYGSLAPARADDDLVVLAFTGDSPDADGVCPSLRHRAHPHSGAPLYFAPAASWHAFSRRLLLASLIVLAHLLQAAGQALLMSLYFLYVPDSDARLARLVLYFGGHSFAFFAAVLLLPFSLANFACHLLLLTWKDDRAVLLARPHSHEPDSLLPSPATDSPVGACVLSPFHARLASHRLCRRTLQSWRALASRRGASPVGALCWALAVFAAGVCAARPPT</sequence>
<dbReference type="Proteomes" id="UP000000591">
    <property type="component" value="Chromosome VI"/>
</dbReference>
<keyword evidence="1" id="KW-0472">Membrane</keyword>
<dbReference type="FunCoup" id="Q754B1">
    <property type="interactions" value="18"/>
</dbReference>
<feature type="transmembrane region" description="Helical" evidence="1">
    <location>
        <begin position="20"/>
        <end position="46"/>
    </location>
</feature>
<keyword evidence="1" id="KW-0812">Transmembrane</keyword>
<reference evidence="2 3" key="1">
    <citation type="journal article" date="2004" name="Science">
        <title>The Ashbya gossypii genome as a tool for mapping the ancient Saccharomyces cerevisiae genome.</title>
        <authorList>
            <person name="Dietrich F.S."/>
            <person name="Voegeli S."/>
            <person name="Brachat S."/>
            <person name="Lerch A."/>
            <person name="Gates K."/>
            <person name="Steiner S."/>
            <person name="Mohr C."/>
            <person name="Pohlmann R."/>
            <person name="Luedi P."/>
            <person name="Choi S."/>
            <person name="Wing R.A."/>
            <person name="Flavier A."/>
            <person name="Gaffney T.D."/>
            <person name="Philippsen P."/>
        </authorList>
    </citation>
    <scope>NUCLEOTIDE SEQUENCE [LARGE SCALE GENOMIC DNA]</scope>
    <source>
        <strain evidence="3">ATCC 10895 / CBS 109.51 / FGSC 9923 / NRRL Y-1056</strain>
    </source>
</reference>
<organism evidence="2 3">
    <name type="scientific">Eremothecium gossypii (strain ATCC 10895 / CBS 109.51 / FGSC 9923 / NRRL Y-1056)</name>
    <name type="common">Yeast</name>
    <name type="synonym">Ashbya gossypii</name>
    <dbReference type="NCBI Taxonomy" id="284811"/>
    <lineage>
        <taxon>Eukaryota</taxon>
        <taxon>Fungi</taxon>
        <taxon>Dikarya</taxon>
        <taxon>Ascomycota</taxon>
        <taxon>Saccharomycotina</taxon>
        <taxon>Saccharomycetes</taxon>
        <taxon>Saccharomycetales</taxon>
        <taxon>Saccharomycetaceae</taxon>
        <taxon>Eremothecium</taxon>
    </lineage>
</organism>
<keyword evidence="1" id="KW-1133">Transmembrane helix</keyword>
<dbReference type="KEGG" id="ago:AGOS_AFR161C"/>
<feature type="transmembrane region" description="Helical" evidence="1">
    <location>
        <begin position="406"/>
        <end position="425"/>
    </location>
</feature>
<dbReference type="HOGENOM" id="CLU_036939_0_0_1"/>
<accession>Q754B1</accession>
<keyword evidence="3" id="KW-1185">Reference proteome</keyword>